<protein>
    <submittedName>
        <fullName evidence="1">Uncharacterized protein</fullName>
    </submittedName>
</protein>
<accession>A0A0K2T2V3</accession>
<organism evidence="1">
    <name type="scientific">Lepeophtheirus salmonis</name>
    <name type="common">Salmon louse</name>
    <name type="synonym">Caligus salmonis</name>
    <dbReference type="NCBI Taxonomy" id="72036"/>
    <lineage>
        <taxon>Eukaryota</taxon>
        <taxon>Metazoa</taxon>
        <taxon>Ecdysozoa</taxon>
        <taxon>Arthropoda</taxon>
        <taxon>Crustacea</taxon>
        <taxon>Multicrustacea</taxon>
        <taxon>Hexanauplia</taxon>
        <taxon>Copepoda</taxon>
        <taxon>Siphonostomatoida</taxon>
        <taxon>Caligidae</taxon>
        <taxon>Lepeophtheirus</taxon>
    </lineage>
</organism>
<dbReference type="AlphaFoldDB" id="A0A0K2T2V3"/>
<name>A0A0K2T2V3_LEPSM</name>
<dbReference type="EMBL" id="HACA01002420">
    <property type="protein sequence ID" value="CDW19781.1"/>
    <property type="molecule type" value="Transcribed_RNA"/>
</dbReference>
<evidence type="ECO:0000313" key="1">
    <source>
        <dbReference type="EMBL" id="CDW19781.1"/>
    </source>
</evidence>
<proteinExistence type="predicted"/>
<sequence length="49" mass="5578">MQELLGCRFSVLLRDQRGLTTITQQQILGAFSVINEPTQMFNSSSNIYQ</sequence>
<reference evidence="1" key="1">
    <citation type="submission" date="2014-05" db="EMBL/GenBank/DDBJ databases">
        <authorList>
            <person name="Chronopoulou M."/>
        </authorList>
    </citation>
    <scope>NUCLEOTIDE SEQUENCE</scope>
    <source>
        <tissue evidence="1">Whole organism</tissue>
    </source>
</reference>